<dbReference type="SUPFAM" id="SSF50939">
    <property type="entry name" value="Sialidases"/>
    <property type="match status" value="1"/>
</dbReference>
<dbReference type="KEGG" id="whj:H9Q79_16240"/>
<evidence type="ECO:0000259" key="1">
    <source>
        <dbReference type="Pfam" id="PF13088"/>
    </source>
</evidence>
<evidence type="ECO:0000313" key="3">
    <source>
        <dbReference type="Proteomes" id="UP000515860"/>
    </source>
</evidence>
<evidence type="ECO:0000313" key="2">
    <source>
        <dbReference type="EMBL" id="QNM08403.1"/>
    </source>
</evidence>
<dbReference type="Pfam" id="PF13088">
    <property type="entry name" value="BNR_2"/>
    <property type="match status" value="1"/>
</dbReference>
<gene>
    <name evidence="2" type="ORF">H9Q79_16240</name>
</gene>
<dbReference type="Gene3D" id="2.120.10.10">
    <property type="match status" value="1"/>
</dbReference>
<dbReference type="CDD" id="cd15482">
    <property type="entry name" value="Sialidase_non-viral"/>
    <property type="match status" value="1"/>
</dbReference>
<dbReference type="RefSeq" id="WP_118644866.1">
    <property type="nucleotide sequence ID" value="NZ_CP060635.1"/>
</dbReference>
<dbReference type="InterPro" id="IPR011040">
    <property type="entry name" value="Sialidase"/>
</dbReference>
<dbReference type="InterPro" id="IPR036278">
    <property type="entry name" value="Sialidase_sf"/>
</dbReference>
<name>A0A7G9GC71_9FIRM</name>
<dbReference type="AlphaFoldDB" id="A0A7G9GC71"/>
<organism evidence="2 3">
    <name type="scientific">Wansuia hejianensis</name>
    <dbReference type="NCBI Taxonomy" id="2763667"/>
    <lineage>
        <taxon>Bacteria</taxon>
        <taxon>Bacillati</taxon>
        <taxon>Bacillota</taxon>
        <taxon>Clostridia</taxon>
        <taxon>Lachnospirales</taxon>
        <taxon>Lachnospiraceae</taxon>
        <taxon>Wansuia</taxon>
    </lineage>
</organism>
<dbReference type="PANTHER" id="PTHR43752">
    <property type="entry name" value="BNR/ASP-BOX REPEAT FAMILY PROTEIN"/>
    <property type="match status" value="1"/>
</dbReference>
<dbReference type="Proteomes" id="UP000515860">
    <property type="component" value="Chromosome"/>
</dbReference>
<protein>
    <submittedName>
        <fullName evidence="2">Exo-alpha-sialidase</fullName>
    </submittedName>
</protein>
<accession>A0A7G9GC71</accession>
<feature type="domain" description="Sialidase" evidence="1">
    <location>
        <begin position="61"/>
        <end position="342"/>
    </location>
</feature>
<keyword evidence="3" id="KW-1185">Reference proteome</keyword>
<proteinExistence type="predicted"/>
<dbReference type="PANTHER" id="PTHR43752:SF2">
    <property type="entry name" value="BNR_ASP-BOX REPEAT FAMILY PROTEIN"/>
    <property type="match status" value="1"/>
</dbReference>
<dbReference type="EMBL" id="CP060635">
    <property type="protein sequence ID" value="QNM08403.1"/>
    <property type="molecule type" value="Genomic_DNA"/>
</dbReference>
<reference evidence="2 3" key="1">
    <citation type="submission" date="2020-08" db="EMBL/GenBank/DDBJ databases">
        <authorList>
            <person name="Liu C."/>
            <person name="Sun Q."/>
        </authorList>
    </citation>
    <scope>NUCLEOTIDE SEQUENCE [LARGE SCALE GENOMIC DNA]</scope>
    <source>
        <strain evidence="2 3">NSJ-29</strain>
    </source>
</reference>
<sequence length="368" mass="41598">MNYCAEFQSADGKPVFHLRSDKQFTRHSEGAFLRLLDGRIMYAYSRFANGYQDDSPSHIAACYSSDEGLTWTTPQQILNPSDFGTHNIMSVSLLRMQNQDLGLFLGARRSPQDSVTYLARSRDEGKTFYQVTSCTPEDRPGYYVLNNDRVIRTKNGRLIMPAAYHRGGYDTAHPGTVYFEWRSYLIFRISDDDGMTWRESADIIFPPFSRTRSGLQEPGVIELQSGVLYGYARTDKMYQYEFYSFDGGEHWTQAEPSSFTSPNSPLQMKRSPDGRSLLAVWNPIPNYNGRKIYPGFDGRTPLVCAISRDDGGSWSAPMLIEGGEDCGYCYPAIFFTDDGHVLISYCSGIQSSGNCLADSTIYRMKYNG</sequence>